<reference evidence="1 2" key="1">
    <citation type="submission" date="2024-08" db="EMBL/GenBank/DDBJ databases">
        <title>Clostridium lapicellarii sp. nov., and Clostridium renhuaiense sp. nov., two species isolated from the mud in a fermentation cellar used for producing sauce-flavour Chinese liquors.</title>
        <authorList>
            <person name="Yang F."/>
            <person name="Wang H."/>
            <person name="Chen L.Q."/>
            <person name="Zhou N."/>
            <person name="Lu J.J."/>
            <person name="Pu X.X."/>
            <person name="Wan B."/>
            <person name="Wang L."/>
            <person name="Liu S.J."/>
        </authorList>
    </citation>
    <scope>NUCLEOTIDE SEQUENCE [LARGE SCALE GENOMIC DNA]</scope>
    <source>
        <strain evidence="1 2">MT-5</strain>
    </source>
</reference>
<dbReference type="RefSeq" id="WP_369705083.1">
    <property type="nucleotide sequence ID" value="NZ_JBGEWD010000014.1"/>
</dbReference>
<organism evidence="1 2">
    <name type="scientific">Clostridium moutaii</name>
    <dbReference type="NCBI Taxonomy" id="3240932"/>
    <lineage>
        <taxon>Bacteria</taxon>
        <taxon>Bacillati</taxon>
        <taxon>Bacillota</taxon>
        <taxon>Clostridia</taxon>
        <taxon>Eubacteriales</taxon>
        <taxon>Clostridiaceae</taxon>
        <taxon>Clostridium</taxon>
    </lineage>
</organism>
<comment type="caution">
    <text evidence="1">The sequence shown here is derived from an EMBL/GenBank/DDBJ whole genome shotgun (WGS) entry which is preliminary data.</text>
</comment>
<dbReference type="InterPro" id="IPR023211">
    <property type="entry name" value="DNA_pol_palm_dom_sf"/>
</dbReference>
<dbReference type="SUPFAM" id="SSF56672">
    <property type="entry name" value="DNA/RNA polymerases"/>
    <property type="match status" value="1"/>
</dbReference>
<dbReference type="InterPro" id="IPR043502">
    <property type="entry name" value="DNA/RNA_pol_sf"/>
</dbReference>
<accession>A0ABV4BQX7</accession>
<proteinExistence type="predicted"/>
<evidence type="ECO:0000313" key="2">
    <source>
        <dbReference type="Proteomes" id="UP001564657"/>
    </source>
</evidence>
<sequence>MLFYDFEVFKYDWLLVIMDTDTHKTNVIINNPEELKIFYEAHKSDIWCGYNSRGYDQYILKGILCDFDPKEINDWIIVKHKMGWQYSSLFNRIQLFNYDVMTNRTQSLKQLEGFLGNNIKETSVPFNIDRKLTRAEIQETVKYCKSDVENTMSVFIQRKEEFSSHMSLIKTFKLPLKYINKTKPQLSAIILGANRREHNDEFEITIPDTLKIGPKYQYIVDWYRNPLNRDYTKKLNTKVAGVPHIFAWGGLHGAIEKYSDEGLYINCDVASLYPSIMIEYGYLSRNVSEPKKYAEIRATRLKLKKEKNPMQAPYKIVLNSTYGAMKDKYNQLYDPLMANNVCITGQLLLLDLIEKLEPYCKVIQSNTDGLFLKIDNKNTFEKIKSIAHEWEVRTRLTLEWDTFKKIFQKDVNNYIVIHEDGSYKSKGAYVKKLGTLDYDLPIVNKALINYFIKDISVQKTINSCNNLLEFQKVVKASSKYKTAMYGDEILNERCLRVFASRSRHDKGVFKLKADGKNPEKFANTPERCFITNDDVKGTNIPRKLDYKWYIEAARKRLSDFGVNN</sequence>
<dbReference type="Gene3D" id="3.90.1600.10">
    <property type="entry name" value="Palm domain of DNA polymerase"/>
    <property type="match status" value="1"/>
</dbReference>
<evidence type="ECO:0000313" key="1">
    <source>
        <dbReference type="EMBL" id="MEY8001189.1"/>
    </source>
</evidence>
<evidence type="ECO:0008006" key="3">
    <source>
        <dbReference type="Google" id="ProtNLM"/>
    </source>
</evidence>
<protein>
    <recommendedName>
        <fullName evidence="3">DNA-directed DNA polymerase</fullName>
    </recommendedName>
</protein>
<dbReference type="EMBL" id="JBGEWD010000014">
    <property type="protein sequence ID" value="MEY8001189.1"/>
    <property type="molecule type" value="Genomic_DNA"/>
</dbReference>
<dbReference type="Proteomes" id="UP001564657">
    <property type="component" value="Unassembled WGS sequence"/>
</dbReference>
<dbReference type="InterPro" id="IPR012337">
    <property type="entry name" value="RNaseH-like_sf"/>
</dbReference>
<name>A0ABV4BQX7_9CLOT</name>
<gene>
    <name evidence="1" type="ORF">AB8U03_13490</name>
</gene>
<dbReference type="SUPFAM" id="SSF53098">
    <property type="entry name" value="Ribonuclease H-like"/>
    <property type="match status" value="1"/>
</dbReference>
<keyword evidence="2" id="KW-1185">Reference proteome</keyword>